<evidence type="ECO:0000313" key="1">
    <source>
        <dbReference type="EMBL" id="CAA9317308.1"/>
    </source>
</evidence>
<protein>
    <submittedName>
        <fullName evidence="1">Uncharacterized protein</fullName>
    </submittedName>
</protein>
<dbReference type="AlphaFoldDB" id="A0A6J4L220"/>
<sequence length="582" mass="64468">MAHFLRIRPTRPASAALFRTLCVTLWLLFSVHLGYGQDLSAIGKAKPLKVTGGLTTNHIAYGASSNAGRRDPYSFFFSGNVNFDLYGWSVPLSFTYSNQQSSFQQPFNQYGIRPTYKWATGYLGYNSLTFSPYTLNGHIFYGAGVELAPPGIFKLTALYGRFQQSVPVDTLSGAENIPAFRRMGYGLKMGVQKDRDFVDLILFRARDQVRSLPYVPDTMEVLPEENLVLSLNAGKALLGKLLLTAEFATSAMARDLRSEKDSMSKPGLFRYTGRLYTPNNSSAYYNAFKSGLTYNGGSFTAGLGYERIDPEYRTLGAYYFNNDVENITVNATTQLFAGKVSLAANVGSQRNNLQNQNASNLRRLVGSINAGIVPSEALNVNVTYSNFQSFTRIRSQFERINQLTPYDFLDTLDYVQVSQTANANVSYQLGKGESAQMLNGSLSYNQSDDRQGGQNTFSYFYNASTGYSRTFKPLQLQVTASLNGSWSKMSGVASWQAGPTLAASRDFLAKKLRSTAAFSFNQSYTGSQPGGRILNARLTGSYRLAKKHNFNLSTVWLSRRTKVPVANGFHEVTANLGYAYQF</sequence>
<gene>
    <name evidence="1" type="ORF">AVDCRST_MAG56-6708</name>
</gene>
<proteinExistence type="predicted"/>
<accession>A0A6J4L220</accession>
<organism evidence="1">
    <name type="scientific">uncultured Cytophagales bacterium</name>
    <dbReference type="NCBI Taxonomy" id="158755"/>
    <lineage>
        <taxon>Bacteria</taxon>
        <taxon>Pseudomonadati</taxon>
        <taxon>Bacteroidota</taxon>
        <taxon>Sphingobacteriia</taxon>
        <taxon>Sphingobacteriales</taxon>
        <taxon>environmental samples</taxon>
    </lineage>
</organism>
<dbReference type="EMBL" id="CADCTQ010000554">
    <property type="protein sequence ID" value="CAA9317308.1"/>
    <property type="molecule type" value="Genomic_DNA"/>
</dbReference>
<reference evidence="1" key="1">
    <citation type="submission" date="2020-02" db="EMBL/GenBank/DDBJ databases">
        <authorList>
            <person name="Meier V. D."/>
        </authorList>
    </citation>
    <scope>NUCLEOTIDE SEQUENCE</scope>
    <source>
        <strain evidence="1">AVDCRST_MAG56</strain>
    </source>
</reference>
<name>A0A6J4L220_9SPHI</name>